<dbReference type="InterPro" id="IPR021008">
    <property type="entry name" value="DltX"/>
</dbReference>
<dbReference type="EMBL" id="JBHTOC010000006">
    <property type="protein sequence ID" value="MFD1429642.1"/>
    <property type="molecule type" value="Genomic_DNA"/>
</dbReference>
<evidence type="ECO:0000313" key="2">
    <source>
        <dbReference type="EMBL" id="MFD1429642.1"/>
    </source>
</evidence>
<keyword evidence="1" id="KW-0472">Membrane</keyword>
<comment type="caution">
    <text evidence="2">The sequence shown here is derived from an EMBL/GenBank/DDBJ whole genome shotgun (WGS) entry which is preliminary data.</text>
</comment>
<name>A0ABW4CFQ8_9LACO</name>
<dbReference type="Pfam" id="PF12459">
    <property type="entry name" value="DltX"/>
    <property type="match status" value="1"/>
</dbReference>
<keyword evidence="1" id="KW-0812">Transmembrane</keyword>
<gene>
    <name evidence="2" type="ORF">ACFQ4P_05200</name>
</gene>
<accession>A0ABW4CFQ8</accession>
<proteinExistence type="predicted"/>
<protein>
    <submittedName>
        <fullName evidence="2">Teichoic acid D-Ala incorporation-associated protein DltX</fullName>
    </submittedName>
</protein>
<feature type="transmembrane region" description="Helical" evidence="1">
    <location>
        <begin position="16"/>
        <end position="34"/>
    </location>
</feature>
<evidence type="ECO:0000256" key="1">
    <source>
        <dbReference type="SAM" id="Phobius"/>
    </source>
</evidence>
<keyword evidence="1" id="KW-1133">Transmembrane helix</keyword>
<dbReference type="Proteomes" id="UP001597196">
    <property type="component" value="Unassembled WGS sequence"/>
</dbReference>
<evidence type="ECO:0000313" key="3">
    <source>
        <dbReference type="Proteomes" id="UP001597196"/>
    </source>
</evidence>
<keyword evidence="3" id="KW-1185">Reference proteome</keyword>
<sequence length="49" mass="5987">MTARFLTWWHKPVVQFIGRTLLYAIIIMILVYLYSYRGVTNSHFIYNEF</sequence>
<dbReference type="RefSeq" id="WP_203626734.1">
    <property type="nucleotide sequence ID" value="NZ_BOLQ01000008.1"/>
</dbReference>
<organism evidence="2 3">
    <name type="scientific">Lacticaseibacillus mingshuiensis</name>
    <dbReference type="NCBI Taxonomy" id="2799574"/>
    <lineage>
        <taxon>Bacteria</taxon>
        <taxon>Bacillati</taxon>
        <taxon>Bacillota</taxon>
        <taxon>Bacilli</taxon>
        <taxon>Lactobacillales</taxon>
        <taxon>Lactobacillaceae</taxon>
        <taxon>Lacticaseibacillus</taxon>
    </lineage>
</organism>
<reference evidence="3" key="1">
    <citation type="journal article" date="2019" name="Int. J. Syst. Evol. Microbiol.">
        <title>The Global Catalogue of Microorganisms (GCM) 10K type strain sequencing project: providing services to taxonomists for standard genome sequencing and annotation.</title>
        <authorList>
            <consortium name="The Broad Institute Genomics Platform"/>
            <consortium name="The Broad Institute Genome Sequencing Center for Infectious Disease"/>
            <person name="Wu L."/>
            <person name="Ma J."/>
        </authorList>
    </citation>
    <scope>NUCLEOTIDE SEQUENCE [LARGE SCALE GENOMIC DNA]</scope>
    <source>
        <strain evidence="3">CCM 8980</strain>
    </source>
</reference>